<accession>A0A1M4S6B2</accession>
<dbReference type="GO" id="GO:0000906">
    <property type="term" value="F:6,7-dimethyl-8-ribityllumazine synthase activity"/>
    <property type="evidence" value="ECO:0007669"/>
    <property type="project" value="UniProtKB-UniRule"/>
</dbReference>
<gene>
    <name evidence="7" type="primary">ribH</name>
    <name evidence="8" type="ORF">SAMN02745225_00112</name>
</gene>
<dbReference type="Pfam" id="PF00885">
    <property type="entry name" value="DMRL_synthase"/>
    <property type="match status" value="1"/>
</dbReference>
<dbReference type="InterPro" id="IPR036467">
    <property type="entry name" value="LS/RS_sf"/>
</dbReference>
<feature type="binding site" evidence="7">
    <location>
        <position position="147"/>
    </location>
    <ligand>
        <name>(2S)-2-hydroxy-3-oxobutyl phosphate</name>
        <dbReference type="ChEBI" id="CHEBI:58830"/>
    </ligand>
</feature>
<dbReference type="Proteomes" id="UP000184295">
    <property type="component" value="Unassembled WGS sequence"/>
</dbReference>
<dbReference type="HAMAP" id="MF_00178">
    <property type="entry name" value="Lumazine_synth"/>
    <property type="match status" value="1"/>
</dbReference>
<sequence length="180" mass="18964">MKLSTKSAERVQVSERDSVGITKLEGTLSASGMRFALVCARFNEFITARLLEGARDGLLRLGASESEIVEVMVPGALEIPQAARALAETNLFDAIVGVGAVIRGETAHFDVVVNQSASGLSSVAAQYNVVVTNAILTTDTIEQAINRSGAKAGNKGFEAAMVAVEMADLVRKVRLLGKND</sequence>
<name>A0A1M4S6B2_9ACTN</name>
<feature type="binding site" evidence="7">
    <location>
        <begin position="76"/>
        <end position="78"/>
    </location>
    <ligand>
        <name>5-amino-6-(D-ribitylamino)uracil</name>
        <dbReference type="ChEBI" id="CHEBI:15934"/>
    </ligand>
</feature>
<comment type="function">
    <text evidence="7">Catalyzes the formation of 6,7-dimethyl-8-ribityllumazine by condensation of 5-amino-6-(D-ribitylamino)uracil with 3,4-dihydroxy-2-butanone 4-phosphate. This is the penultimate step in the biosynthesis of riboflavin.</text>
</comment>
<evidence type="ECO:0000256" key="2">
    <source>
        <dbReference type="ARBA" id="ARBA00007424"/>
    </source>
</evidence>
<dbReference type="GO" id="GO:0009349">
    <property type="term" value="C:riboflavin synthase complex"/>
    <property type="evidence" value="ECO:0007669"/>
    <property type="project" value="UniProtKB-UniRule"/>
</dbReference>
<keyword evidence="9" id="KW-1185">Reference proteome</keyword>
<feature type="binding site" evidence="7">
    <location>
        <position position="133"/>
    </location>
    <ligand>
        <name>5-amino-6-(D-ribitylamino)uracil</name>
        <dbReference type="ChEBI" id="CHEBI:15934"/>
    </ligand>
</feature>
<comment type="pathway">
    <text evidence="1 7">Cofactor biosynthesis; riboflavin biosynthesis; riboflavin from 2-hydroxy-3-oxobutyl phosphate and 5-amino-6-(D-ribitylamino)uracil: step 1/2.</text>
</comment>
<evidence type="ECO:0000256" key="1">
    <source>
        <dbReference type="ARBA" id="ARBA00004917"/>
    </source>
</evidence>
<dbReference type="InterPro" id="IPR034964">
    <property type="entry name" value="LS"/>
</dbReference>
<dbReference type="EMBL" id="FQUL01000001">
    <property type="protein sequence ID" value="SHE27754.1"/>
    <property type="molecule type" value="Genomic_DNA"/>
</dbReference>
<feature type="binding site" evidence="7">
    <location>
        <begin position="100"/>
        <end position="102"/>
    </location>
    <ligand>
        <name>5-amino-6-(D-ribitylamino)uracil</name>
        <dbReference type="ChEBI" id="CHEBI:15934"/>
    </ligand>
</feature>
<keyword evidence="5 7" id="KW-0808">Transferase</keyword>
<comment type="catalytic activity">
    <reaction evidence="6 7">
        <text>(2S)-2-hydroxy-3-oxobutyl phosphate + 5-amino-6-(D-ribitylamino)uracil = 6,7-dimethyl-8-(1-D-ribityl)lumazine + phosphate + 2 H2O + H(+)</text>
        <dbReference type="Rhea" id="RHEA:26152"/>
        <dbReference type="ChEBI" id="CHEBI:15377"/>
        <dbReference type="ChEBI" id="CHEBI:15378"/>
        <dbReference type="ChEBI" id="CHEBI:15934"/>
        <dbReference type="ChEBI" id="CHEBI:43474"/>
        <dbReference type="ChEBI" id="CHEBI:58201"/>
        <dbReference type="ChEBI" id="CHEBI:58830"/>
        <dbReference type="EC" id="2.5.1.78"/>
    </reaction>
</comment>
<evidence type="ECO:0000256" key="6">
    <source>
        <dbReference type="ARBA" id="ARBA00048785"/>
    </source>
</evidence>
<keyword evidence="4 7" id="KW-0686">Riboflavin biosynthesis</keyword>
<comment type="similarity">
    <text evidence="2 7">Belongs to the DMRL synthase family.</text>
</comment>
<feature type="binding site" evidence="7">
    <location>
        <position position="42"/>
    </location>
    <ligand>
        <name>5-amino-6-(D-ribitylamino)uracil</name>
        <dbReference type="ChEBI" id="CHEBI:15934"/>
    </ligand>
</feature>
<evidence type="ECO:0000256" key="4">
    <source>
        <dbReference type="ARBA" id="ARBA00022619"/>
    </source>
</evidence>
<protein>
    <recommendedName>
        <fullName evidence="3 7">6,7-dimethyl-8-ribityllumazine synthase</fullName>
        <shortName evidence="7">DMRL synthase</shortName>
        <shortName evidence="7">LS</shortName>
        <shortName evidence="7">Lumazine synthase</shortName>
        <ecNumber evidence="3 7">2.5.1.78</ecNumber>
    </recommendedName>
</protein>
<dbReference type="UniPathway" id="UPA00275">
    <property type="reaction ID" value="UER00404"/>
</dbReference>
<evidence type="ECO:0000256" key="5">
    <source>
        <dbReference type="ARBA" id="ARBA00022679"/>
    </source>
</evidence>
<dbReference type="GO" id="GO:0005829">
    <property type="term" value="C:cytosol"/>
    <property type="evidence" value="ECO:0007669"/>
    <property type="project" value="TreeGrafter"/>
</dbReference>
<feature type="binding site" evidence="7">
    <location>
        <begin position="105"/>
        <end position="106"/>
    </location>
    <ligand>
        <name>(2S)-2-hydroxy-3-oxobutyl phosphate</name>
        <dbReference type="ChEBI" id="CHEBI:58830"/>
    </ligand>
</feature>
<dbReference type="SUPFAM" id="SSF52121">
    <property type="entry name" value="Lumazine synthase"/>
    <property type="match status" value="1"/>
</dbReference>
<reference evidence="9" key="1">
    <citation type="submission" date="2016-11" db="EMBL/GenBank/DDBJ databases">
        <authorList>
            <person name="Varghese N."/>
            <person name="Submissions S."/>
        </authorList>
    </citation>
    <scope>NUCLEOTIDE SEQUENCE [LARGE SCALE GENOMIC DNA]</scope>
    <source>
        <strain evidence="9">DSM 19514</strain>
    </source>
</reference>
<dbReference type="PANTHER" id="PTHR21058:SF0">
    <property type="entry name" value="6,7-DIMETHYL-8-RIBITYLLUMAZINE SYNTHASE"/>
    <property type="match status" value="1"/>
</dbReference>
<dbReference type="Gene3D" id="3.40.50.960">
    <property type="entry name" value="Lumazine/riboflavin synthase"/>
    <property type="match status" value="1"/>
</dbReference>
<evidence type="ECO:0000313" key="9">
    <source>
        <dbReference type="Proteomes" id="UP000184295"/>
    </source>
</evidence>
<dbReference type="CDD" id="cd09209">
    <property type="entry name" value="Lumazine_synthase-I"/>
    <property type="match status" value="1"/>
</dbReference>
<dbReference type="InterPro" id="IPR002180">
    <property type="entry name" value="LS/RS"/>
</dbReference>
<evidence type="ECO:0000313" key="8">
    <source>
        <dbReference type="EMBL" id="SHE27754.1"/>
    </source>
</evidence>
<dbReference type="PANTHER" id="PTHR21058">
    <property type="entry name" value="6,7-DIMETHYL-8-RIBITYLLUMAZINE SYNTHASE DMRL SYNTHASE LUMAZINE SYNTHASE"/>
    <property type="match status" value="1"/>
</dbReference>
<dbReference type="AlphaFoldDB" id="A0A1M4S6B2"/>
<organism evidence="8 9">
    <name type="scientific">Ferrithrix thermotolerans DSM 19514</name>
    <dbReference type="NCBI Taxonomy" id="1121881"/>
    <lineage>
        <taxon>Bacteria</taxon>
        <taxon>Bacillati</taxon>
        <taxon>Actinomycetota</taxon>
        <taxon>Acidimicrobiia</taxon>
        <taxon>Acidimicrobiales</taxon>
        <taxon>Acidimicrobiaceae</taxon>
        <taxon>Ferrithrix</taxon>
    </lineage>
</organism>
<evidence type="ECO:0000256" key="7">
    <source>
        <dbReference type="HAMAP-Rule" id="MF_00178"/>
    </source>
</evidence>
<feature type="active site" description="Proton donor" evidence="7">
    <location>
        <position position="108"/>
    </location>
</feature>
<evidence type="ECO:0000256" key="3">
    <source>
        <dbReference type="ARBA" id="ARBA00012664"/>
    </source>
</evidence>
<dbReference type="STRING" id="1121881.SAMN02745225_00112"/>
<dbReference type="NCBIfam" id="TIGR00114">
    <property type="entry name" value="lumazine-synth"/>
    <property type="match status" value="1"/>
</dbReference>
<dbReference type="GO" id="GO:0009231">
    <property type="term" value="P:riboflavin biosynthetic process"/>
    <property type="evidence" value="ECO:0007669"/>
    <property type="project" value="UniProtKB-UniRule"/>
</dbReference>
<proteinExistence type="inferred from homology"/>
<dbReference type="EC" id="2.5.1.78" evidence="3 7"/>